<comment type="similarity">
    <text evidence="2">Belongs to the UPP synthase family.</text>
</comment>
<dbReference type="InterPro" id="IPR018520">
    <property type="entry name" value="UPP_synth-like_CS"/>
</dbReference>
<dbReference type="AlphaFoldDB" id="A0A9D1T4J0"/>
<evidence type="ECO:0000313" key="4">
    <source>
        <dbReference type="Proteomes" id="UP000823960"/>
    </source>
</evidence>
<reference evidence="3" key="1">
    <citation type="submission" date="2020-10" db="EMBL/GenBank/DDBJ databases">
        <authorList>
            <person name="Gilroy R."/>
        </authorList>
    </citation>
    <scope>NUCLEOTIDE SEQUENCE</scope>
    <source>
        <strain evidence="3">1370</strain>
    </source>
</reference>
<name>A0A9D1T4J0_9FIRM</name>
<accession>A0A9D1T4J0</accession>
<comment type="caution">
    <text evidence="3">The sequence shown here is derived from an EMBL/GenBank/DDBJ whole genome shotgun (WGS) entry which is preliminary data.</text>
</comment>
<feature type="active site" evidence="2">
    <location>
        <position position="23"/>
    </location>
</feature>
<keyword evidence="2" id="KW-0460">Magnesium</keyword>
<dbReference type="PROSITE" id="PS01066">
    <property type="entry name" value="UPP_SYNTHASE"/>
    <property type="match status" value="1"/>
</dbReference>
<keyword evidence="1 2" id="KW-0808">Transferase</keyword>
<dbReference type="NCBIfam" id="TIGR00055">
    <property type="entry name" value="uppS"/>
    <property type="match status" value="1"/>
</dbReference>
<keyword evidence="2" id="KW-0479">Metal-binding</keyword>
<comment type="subunit">
    <text evidence="2">Homodimer.</text>
</comment>
<feature type="binding site" evidence="2">
    <location>
        <position position="72"/>
    </location>
    <ligand>
        <name>substrate</name>
    </ligand>
</feature>
<dbReference type="InterPro" id="IPR036424">
    <property type="entry name" value="UPP_synth-like_sf"/>
</dbReference>
<evidence type="ECO:0000256" key="2">
    <source>
        <dbReference type="HAMAP-Rule" id="MF_01139"/>
    </source>
</evidence>
<organism evidence="3 4">
    <name type="scientific">Candidatus Faeciplasma avium</name>
    <dbReference type="NCBI Taxonomy" id="2840798"/>
    <lineage>
        <taxon>Bacteria</taxon>
        <taxon>Bacillati</taxon>
        <taxon>Bacillota</taxon>
        <taxon>Clostridia</taxon>
        <taxon>Eubacteriales</taxon>
        <taxon>Oscillospiraceae</taxon>
        <taxon>Oscillospiraceae incertae sedis</taxon>
        <taxon>Candidatus Faeciplasma</taxon>
    </lineage>
</organism>
<dbReference type="SUPFAM" id="SSF64005">
    <property type="entry name" value="Undecaprenyl diphosphate synthase"/>
    <property type="match status" value="1"/>
</dbReference>
<dbReference type="Pfam" id="PF01255">
    <property type="entry name" value="Prenyltransf"/>
    <property type="match status" value="1"/>
</dbReference>
<feature type="binding site" evidence="2">
    <location>
        <position position="190"/>
    </location>
    <ligand>
        <name>substrate</name>
    </ligand>
</feature>
<feature type="binding site" evidence="2">
    <location>
        <position position="36"/>
    </location>
    <ligand>
        <name>substrate</name>
    </ligand>
</feature>
<protein>
    <recommendedName>
        <fullName evidence="2">Isoprenyl transferase</fullName>
        <ecNumber evidence="2">2.5.1.-</ecNumber>
    </recommendedName>
</protein>
<comment type="function">
    <text evidence="2">Catalyzes the condensation of isopentenyl diphosphate (IPP) with allylic pyrophosphates generating different type of terpenoids.</text>
</comment>
<feature type="binding site" evidence="2">
    <location>
        <position position="40"/>
    </location>
    <ligand>
        <name>substrate</name>
    </ligand>
</feature>
<dbReference type="CDD" id="cd00475">
    <property type="entry name" value="Cis_IPPS"/>
    <property type="match status" value="1"/>
</dbReference>
<evidence type="ECO:0000313" key="3">
    <source>
        <dbReference type="EMBL" id="HIV11292.1"/>
    </source>
</evidence>
<dbReference type="InterPro" id="IPR001441">
    <property type="entry name" value="UPP_synth-like"/>
</dbReference>
<reference evidence="3" key="2">
    <citation type="journal article" date="2021" name="PeerJ">
        <title>Extensive microbial diversity within the chicken gut microbiome revealed by metagenomics and culture.</title>
        <authorList>
            <person name="Gilroy R."/>
            <person name="Ravi A."/>
            <person name="Getino M."/>
            <person name="Pursley I."/>
            <person name="Horton D.L."/>
            <person name="Alikhan N.F."/>
            <person name="Baker D."/>
            <person name="Gharbi K."/>
            <person name="Hall N."/>
            <person name="Watson M."/>
            <person name="Adriaenssens E.M."/>
            <person name="Foster-Nyarko E."/>
            <person name="Jarju S."/>
            <person name="Secka A."/>
            <person name="Antonio M."/>
            <person name="Oren A."/>
            <person name="Chaudhuri R.R."/>
            <person name="La Ragione R."/>
            <person name="Hildebrand F."/>
            <person name="Pallen M.J."/>
        </authorList>
    </citation>
    <scope>NUCLEOTIDE SEQUENCE</scope>
    <source>
        <strain evidence="3">1370</strain>
    </source>
</reference>
<feature type="active site" description="Proton acceptor" evidence="2">
    <location>
        <position position="71"/>
    </location>
</feature>
<dbReference type="GO" id="GO:0000287">
    <property type="term" value="F:magnesium ion binding"/>
    <property type="evidence" value="ECO:0007669"/>
    <property type="project" value="UniProtKB-UniRule"/>
</dbReference>
<evidence type="ECO:0000256" key="1">
    <source>
        <dbReference type="ARBA" id="ARBA00022679"/>
    </source>
</evidence>
<feature type="binding site" evidence="2">
    <location>
        <position position="209"/>
    </location>
    <ligand>
        <name>Mg(2+)</name>
        <dbReference type="ChEBI" id="CHEBI:18420"/>
    </ligand>
</feature>
<feature type="binding site" evidence="2">
    <location>
        <begin position="68"/>
        <end position="70"/>
    </location>
    <ligand>
        <name>substrate</name>
    </ligand>
</feature>
<dbReference type="EMBL" id="DVOL01000092">
    <property type="protein sequence ID" value="HIV11292.1"/>
    <property type="molecule type" value="Genomic_DNA"/>
</dbReference>
<proteinExistence type="inferred from homology"/>
<dbReference type="GO" id="GO:0045547">
    <property type="term" value="F:ditrans,polycis-polyprenyl diphosphate synthase [(2E,6E)-farnesyl diphosphate specific] activity"/>
    <property type="evidence" value="ECO:0007669"/>
    <property type="project" value="TreeGrafter"/>
</dbReference>
<dbReference type="GO" id="GO:0016094">
    <property type="term" value="P:polyprenol biosynthetic process"/>
    <property type="evidence" value="ECO:0007669"/>
    <property type="project" value="TreeGrafter"/>
</dbReference>
<dbReference type="EC" id="2.5.1.-" evidence="2"/>
<feature type="binding site" evidence="2">
    <location>
        <position position="28"/>
    </location>
    <ligand>
        <name>substrate</name>
    </ligand>
</feature>
<dbReference type="HAMAP" id="MF_01139">
    <property type="entry name" value="ISPT"/>
    <property type="match status" value="1"/>
</dbReference>
<comment type="cofactor">
    <cofactor evidence="2">
        <name>Mg(2+)</name>
        <dbReference type="ChEBI" id="CHEBI:18420"/>
    </cofactor>
    <text evidence="2">Binds 2 magnesium ions per subunit.</text>
</comment>
<dbReference type="PANTHER" id="PTHR10291">
    <property type="entry name" value="DEHYDRODOLICHYL DIPHOSPHATE SYNTHASE FAMILY MEMBER"/>
    <property type="match status" value="1"/>
</dbReference>
<feature type="binding site" evidence="2">
    <location>
        <position position="23"/>
    </location>
    <ligand>
        <name>Mg(2+)</name>
        <dbReference type="ChEBI" id="CHEBI:18420"/>
    </ligand>
</feature>
<sequence>MPEKRDLVSTEGALPKHIAFIMDGNGRWAKKRLMPRTYGHREGVKSLKKIISRVSELNIPYATFYAFSTENWNRPEEEVTELMRLFDEQLDDLVNYQSENIRLRFIGDRSALDKKLSEKMGYYERETAGRAGTTACFAINYGGRDDIARCLRSLSLQLRDGFLRPEDISEGLISSLLDTGGIPDVDLLVRTGGEKRISNFLLWQLAYSELYFCDCLWPDFDESELELALESYSGRQRRFGRV</sequence>
<dbReference type="PANTHER" id="PTHR10291:SF0">
    <property type="entry name" value="DEHYDRODOLICHYL DIPHOSPHATE SYNTHASE 2"/>
    <property type="match status" value="1"/>
</dbReference>
<dbReference type="Gene3D" id="3.40.1180.10">
    <property type="entry name" value="Decaprenyl diphosphate synthase-like"/>
    <property type="match status" value="1"/>
</dbReference>
<gene>
    <name evidence="3" type="primary">uppS</name>
    <name evidence="3" type="ORF">IAD28_06350</name>
</gene>
<dbReference type="Proteomes" id="UP000823960">
    <property type="component" value="Unassembled WGS sequence"/>
</dbReference>
<feature type="binding site" evidence="2">
    <location>
        <position position="74"/>
    </location>
    <ligand>
        <name>substrate</name>
    </ligand>
</feature>
<feature type="binding site" evidence="2">
    <location>
        <begin position="196"/>
        <end position="198"/>
    </location>
    <ligand>
        <name>substrate</name>
    </ligand>
</feature>
<dbReference type="FunFam" id="3.40.1180.10:FF:000001">
    <property type="entry name" value="(2E,6E)-farnesyl-diphosphate-specific ditrans,polycis-undecaprenyl-diphosphate synthase"/>
    <property type="match status" value="1"/>
</dbReference>
<feature type="binding site" evidence="2">
    <location>
        <begin position="24"/>
        <end position="27"/>
    </location>
    <ligand>
        <name>substrate</name>
    </ligand>
</feature>